<name>A0A7G8BD13_9BACT</name>
<accession>A0A7G8BD13</accession>
<evidence type="ECO:0000259" key="2">
    <source>
        <dbReference type="Pfam" id="PF04015"/>
    </source>
</evidence>
<dbReference type="AlphaFoldDB" id="A0A7G8BD13"/>
<dbReference type="Proteomes" id="UP000515312">
    <property type="component" value="Chromosome"/>
</dbReference>
<sequence>MNRREMLATTGAATLAALCMPKLMKAEAPASRVAIVRCHDYAQYAQALSLAFDQIGGIEKLVRGKTVALKLNLTGNPKNFPLTPELPYRTNPQSVAATVYLFAKAGARRVRMIESFFPADQDLSLWARYGLDVNAINNMGVQVVWENVQNLGNYKQYVRMKVPWGGYAYPAYHLNPAFYQCDVYASMAKLKNHWIAGVTMTMKNNFGNTPCSLYGGDCGPSGNERPTKERGAVLHDGTTPAPSGVDAELHPDSPRDPGYRVPRILVDQNGIRPVDIAIVDGVETVRGGEGPWLPGLEKMTPGVIIAGRNAVCVDAVGMAVMGYDPYAERGTSPFIRGDNSLRLAEDAGIGTRDLKRIEVVGLSIKDAHINFGPGAVGKRLSELNS</sequence>
<feature type="compositionally biased region" description="Basic and acidic residues" evidence="1">
    <location>
        <begin position="247"/>
        <end position="258"/>
    </location>
</feature>
<evidence type="ECO:0000313" key="3">
    <source>
        <dbReference type="EMBL" id="QNI30433.1"/>
    </source>
</evidence>
<keyword evidence="4" id="KW-1185">Reference proteome</keyword>
<feature type="domain" description="DUF362" evidence="2">
    <location>
        <begin position="67"/>
        <end position="318"/>
    </location>
</feature>
<proteinExistence type="predicted"/>
<reference evidence="3 4" key="1">
    <citation type="submission" date="2020-08" db="EMBL/GenBank/DDBJ databases">
        <title>Edaphobacter telluris sp. nov. and Acidobacterium dinghuensis sp. nov., two acidobacteria isolated from forest soil.</title>
        <authorList>
            <person name="Fu J."/>
            <person name="Qiu L."/>
        </authorList>
    </citation>
    <scope>NUCLEOTIDE SEQUENCE [LARGE SCALE GENOMIC DNA]</scope>
    <source>
        <strain evidence="3">4Y35</strain>
    </source>
</reference>
<dbReference type="RefSeq" id="WP_186740326.1">
    <property type="nucleotide sequence ID" value="NZ_CP060394.1"/>
</dbReference>
<feature type="region of interest" description="Disordered" evidence="1">
    <location>
        <begin position="222"/>
        <end position="259"/>
    </location>
</feature>
<dbReference type="Pfam" id="PF04015">
    <property type="entry name" value="DUF362"/>
    <property type="match status" value="1"/>
</dbReference>
<dbReference type="EMBL" id="CP060394">
    <property type="protein sequence ID" value="QNI30433.1"/>
    <property type="molecule type" value="Genomic_DNA"/>
</dbReference>
<gene>
    <name evidence="3" type="ORF">H7849_14855</name>
</gene>
<evidence type="ECO:0000256" key="1">
    <source>
        <dbReference type="SAM" id="MobiDB-lite"/>
    </source>
</evidence>
<dbReference type="KEGG" id="adin:H7849_14855"/>
<protein>
    <submittedName>
        <fullName evidence="3">DUF362 domain-containing protein</fullName>
    </submittedName>
</protein>
<dbReference type="InterPro" id="IPR007160">
    <property type="entry name" value="DUF362"/>
</dbReference>
<organism evidence="3 4">
    <name type="scientific">Alloacidobacterium dinghuense</name>
    <dbReference type="NCBI Taxonomy" id="2763107"/>
    <lineage>
        <taxon>Bacteria</taxon>
        <taxon>Pseudomonadati</taxon>
        <taxon>Acidobacteriota</taxon>
        <taxon>Terriglobia</taxon>
        <taxon>Terriglobales</taxon>
        <taxon>Acidobacteriaceae</taxon>
        <taxon>Alloacidobacterium</taxon>
    </lineage>
</organism>
<evidence type="ECO:0000313" key="4">
    <source>
        <dbReference type="Proteomes" id="UP000515312"/>
    </source>
</evidence>